<dbReference type="GeneID" id="34617581"/>
<name>A0A6P6S108_9EIME</name>
<evidence type="ECO:0000259" key="10">
    <source>
        <dbReference type="PROSITE" id="PS51698"/>
    </source>
</evidence>
<dbReference type="InterPro" id="IPR013083">
    <property type="entry name" value="Znf_RING/FYVE/PHD"/>
</dbReference>
<dbReference type="SUPFAM" id="SSF48452">
    <property type="entry name" value="TPR-like"/>
    <property type="match status" value="1"/>
</dbReference>
<dbReference type="Gene3D" id="1.25.40.10">
    <property type="entry name" value="Tetratricopeptide repeat domain"/>
    <property type="match status" value="1"/>
</dbReference>
<evidence type="ECO:0000256" key="9">
    <source>
        <dbReference type="SAM" id="MobiDB-lite"/>
    </source>
</evidence>
<dbReference type="GO" id="GO:0006515">
    <property type="term" value="P:protein quality control for misfolded or incompletely synthesized proteins"/>
    <property type="evidence" value="ECO:0007669"/>
    <property type="project" value="TreeGrafter"/>
</dbReference>
<keyword evidence="6" id="KW-0802">TPR repeat</keyword>
<evidence type="ECO:0000256" key="6">
    <source>
        <dbReference type="ARBA" id="ARBA00022803"/>
    </source>
</evidence>
<feature type="region of interest" description="Disordered" evidence="9">
    <location>
        <begin position="15"/>
        <end position="157"/>
    </location>
</feature>
<feature type="compositionally biased region" description="Low complexity" evidence="9">
    <location>
        <begin position="41"/>
        <end position="56"/>
    </location>
</feature>
<organism evidence="11 12">
    <name type="scientific">Cyclospora cayetanensis</name>
    <dbReference type="NCBI Taxonomy" id="88456"/>
    <lineage>
        <taxon>Eukaryota</taxon>
        <taxon>Sar</taxon>
        <taxon>Alveolata</taxon>
        <taxon>Apicomplexa</taxon>
        <taxon>Conoidasida</taxon>
        <taxon>Coccidia</taxon>
        <taxon>Eucoccidiorida</taxon>
        <taxon>Eimeriorina</taxon>
        <taxon>Eimeriidae</taxon>
        <taxon>Cyclospora</taxon>
    </lineage>
</organism>
<dbReference type="Pfam" id="PF04564">
    <property type="entry name" value="U-box"/>
    <property type="match status" value="1"/>
</dbReference>
<dbReference type="GO" id="GO:0005737">
    <property type="term" value="C:cytoplasm"/>
    <property type="evidence" value="ECO:0007669"/>
    <property type="project" value="TreeGrafter"/>
</dbReference>
<feature type="compositionally biased region" description="Polar residues" evidence="9">
    <location>
        <begin position="27"/>
        <end position="40"/>
    </location>
</feature>
<dbReference type="OrthoDB" id="273087at2759"/>
<dbReference type="SMART" id="SM00504">
    <property type="entry name" value="Ubox"/>
    <property type="match status" value="1"/>
</dbReference>
<feature type="domain" description="U-box" evidence="10">
    <location>
        <begin position="332"/>
        <end position="404"/>
    </location>
</feature>
<dbReference type="GO" id="GO:0051087">
    <property type="term" value="F:protein-folding chaperone binding"/>
    <property type="evidence" value="ECO:0007669"/>
    <property type="project" value="TreeGrafter"/>
</dbReference>
<dbReference type="GO" id="GO:0045862">
    <property type="term" value="P:positive regulation of proteolysis"/>
    <property type="evidence" value="ECO:0007669"/>
    <property type="project" value="TreeGrafter"/>
</dbReference>
<accession>A0A6P6S108</accession>
<evidence type="ECO:0000256" key="8">
    <source>
        <dbReference type="ARBA" id="ARBA00044543"/>
    </source>
</evidence>
<dbReference type="CDD" id="cd16654">
    <property type="entry name" value="RING-Ubox_CHIP"/>
    <property type="match status" value="1"/>
</dbReference>
<feature type="compositionally biased region" description="Low complexity" evidence="9">
    <location>
        <begin position="119"/>
        <end position="135"/>
    </location>
</feature>
<dbReference type="Proteomes" id="UP000515125">
    <property type="component" value="Unplaced"/>
</dbReference>
<dbReference type="InterPro" id="IPR003613">
    <property type="entry name" value="Ubox_domain"/>
</dbReference>
<dbReference type="Gene3D" id="3.30.40.10">
    <property type="entry name" value="Zinc/RING finger domain, C3HC4 (zinc finger)"/>
    <property type="match status" value="1"/>
</dbReference>
<evidence type="ECO:0000256" key="7">
    <source>
        <dbReference type="ARBA" id="ARBA00044534"/>
    </source>
</evidence>
<reference evidence="12" key="1">
    <citation type="submission" date="2025-08" db="UniProtKB">
        <authorList>
            <consortium name="RefSeq"/>
        </authorList>
    </citation>
    <scope>IDENTIFICATION</scope>
</reference>
<feature type="compositionally biased region" description="Polar residues" evidence="9">
    <location>
        <begin position="66"/>
        <end position="83"/>
    </location>
</feature>
<keyword evidence="5" id="KW-0833">Ubl conjugation pathway</keyword>
<dbReference type="InterPro" id="IPR011990">
    <property type="entry name" value="TPR-like_helical_dom_sf"/>
</dbReference>
<dbReference type="InterPro" id="IPR045202">
    <property type="entry name" value="CHIP_RING-Ubox"/>
</dbReference>
<dbReference type="SMART" id="SM00028">
    <property type="entry name" value="TPR"/>
    <property type="match status" value="3"/>
</dbReference>
<feature type="compositionally biased region" description="Low complexity" evidence="9">
    <location>
        <begin position="15"/>
        <end position="26"/>
    </location>
</feature>
<keyword evidence="4" id="KW-0677">Repeat</keyword>
<comment type="catalytic activity">
    <reaction evidence="1">
        <text>S-ubiquitinyl-[E2 ubiquitin-conjugating enzyme]-L-cysteine + [acceptor protein]-L-lysine = [E2 ubiquitin-conjugating enzyme]-L-cysteine + N(6)-ubiquitinyl-[acceptor protein]-L-lysine.</text>
        <dbReference type="EC" id="2.3.2.27"/>
    </reaction>
</comment>
<keyword evidence="11" id="KW-1185">Reference proteome</keyword>
<feature type="compositionally biased region" description="Basic and acidic residues" evidence="9">
    <location>
        <begin position="148"/>
        <end position="157"/>
    </location>
</feature>
<gene>
    <name evidence="12" type="primary">LOC34617581</name>
</gene>
<dbReference type="GO" id="GO:0043161">
    <property type="term" value="P:proteasome-mediated ubiquitin-dependent protein catabolic process"/>
    <property type="evidence" value="ECO:0007669"/>
    <property type="project" value="TreeGrafter"/>
</dbReference>
<evidence type="ECO:0000313" key="12">
    <source>
        <dbReference type="RefSeq" id="XP_026193015.1"/>
    </source>
</evidence>
<dbReference type="PANTHER" id="PTHR46803">
    <property type="entry name" value="E3 UBIQUITIN-PROTEIN LIGASE CHIP"/>
    <property type="match status" value="1"/>
</dbReference>
<dbReference type="GO" id="GO:0071218">
    <property type="term" value="P:cellular response to misfolded protein"/>
    <property type="evidence" value="ECO:0007669"/>
    <property type="project" value="TreeGrafter"/>
</dbReference>
<dbReference type="InterPro" id="IPR019734">
    <property type="entry name" value="TPR_rpt"/>
</dbReference>
<dbReference type="EC" id="2.3.2.27" evidence="2"/>
<dbReference type="GO" id="GO:0061630">
    <property type="term" value="F:ubiquitin protein ligase activity"/>
    <property type="evidence" value="ECO:0007669"/>
    <property type="project" value="UniProtKB-EC"/>
</dbReference>
<proteinExistence type="predicted"/>
<dbReference type="AlphaFoldDB" id="A0A6P6S108"/>
<dbReference type="SUPFAM" id="SSF57850">
    <property type="entry name" value="RING/U-box"/>
    <property type="match status" value="1"/>
</dbReference>
<sequence length="404" mass="43832">MESFFQAALNSVLEAAGAGSRANRSSDTNSGSNTESSRPVSRSNTSGGTSGRSCGNARTNRFVARASTTPIPAEGSSTSNNPQHEAHSQSDPPQDRGGGNSTAQEAEDSTSKSMHAEHNSGSSSSNSFTQSASTGGKSNGTAGVPQKGNREAANRLKDLGNESFRRCMYGLATEYYSKAIAIDATVASYFTNRALCHKRQNRYPEALQDADAALALDKTNIKGLYIKGDALVQLGNLDEGVSLLQEAEKASSLGTGRAAFEIRHSLLNARKLRHDLCQKQRSAERTDVVAFLKECIDTVAEHRQLPEEEVQERHAQLEQLVAEAEKADAPFETPDFLTCRISMGLMDEPVITPSGITYERKILLEHINHNGPTDPTTRESCEVHRLVPNYALREATTWFLERQV</sequence>
<evidence type="ECO:0000256" key="1">
    <source>
        <dbReference type="ARBA" id="ARBA00000900"/>
    </source>
</evidence>
<evidence type="ECO:0000256" key="4">
    <source>
        <dbReference type="ARBA" id="ARBA00022737"/>
    </source>
</evidence>
<evidence type="ECO:0000256" key="3">
    <source>
        <dbReference type="ARBA" id="ARBA00022679"/>
    </source>
</evidence>
<dbReference type="PANTHER" id="PTHR46803:SF2">
    <property type="entry name" value="E3 UBIQUITIN-PROTEIN LIGASE CHIP"/>
    <property type="match status" value="1"/>
</dbReference>
<dbReference type="GO" id="GO:0000209">
    <property type="term" value="P:protein polyubiquitination"/>
    <property type="evidence" value="ECO:0007669"/>
    <property type="project" value="TreeGrafter"/>
</dbReference>
<dbReference type="PROSITE" id="PS51698">
    <property type="entry name" value="U_BOX"/>
    <property type="match status" value="1"/>
</dbReference>
<dbReference type="RefSeq" id="XP_026193015.1">
    <property type="nucleotide sequence ID" value="XM_026337230.1"/>
</dbReference>
<evidence type="ECO:0000313" key="11">
    <source>
        <dbReference type="Proteomes" id="UP000515125"/>
    </source>
</evidence>
<evidence type="ECO:0000256" key="5">
    <source>
        <dbReference type="ARBA" id="ARBA00022786"/>
    </source>
</evidence>
<evidence type="ECO:0000256" key="2">
    <source>
        <dbReference type="ARBA" id="ARBA00012483"/>
    </source>
</evidence>
<protein>
    <recommendedName>
        <fullName evidence="7">E3 ubiquitin-protein ligase CHIP</fullName>
        <ecNumber evidence="2">2.3.2.27</ecNumber>
    </recommendedName>
    <alternativeName>
        <fullName evidence="8">RING-type E3 ubiquitin transferase CHIP</fullName>
    </alternativeName>
</protein>
<keyword evidence="3" id="KW-0808">Transferase</keyword>